<sequence length="41" mass="4262">MLDLIICGIPSPKSTWATINANSIASIPAIQTHTPIGIKAC</sequence>
<evidence type="ECO:0000313" key="2">
    <source>
        <dbReference type="Proteomes" id="UP000007319"/>
    </source>
</evidence>
<organism evidence="1 2">
    <name type="scientific">Azospirillum baldaniorum</name>
    <dbReference type="NCBI Taxonomy" id="1064539"/>
    <lineage>
        <taxon>Bacteria</taxon>
        <taxon>Pseudomonadati</taxon>
        <taxon>Pseudomonadota</taxon>
        <taxon>Alphaproteobacteria</taxon>
        <taxon>Rhodospirillales</taxon>
        <taxon>Azospirillaceae</taxon>
        <taxon>Azospirillum</taxon>
    </lineage>
</organism>
<dbReference type="Proteomes" id="UP000007319">
    <property type="component" value="Plasmid AZOBR_p2"/>
</dbReference>
<proteinExistence type="predicted"/>
<name>A0A9P1NQE1_9PROT</name>
<keyword evidence="1" id="KW-0614">Plasmid</keyword>
<keyword evidence="2" id="KW-1185">Reference proteome</keyword>
<protein>
    <submittedName>
        <fullName evidence="1">Uncharacterized protein</fullName>
    </submittedName>
</protein>
<dbReference type="KEGG" id="abs:AZOBR_p260028"/>
<gene>
    <name evidence="1" type="ORF">AZOBR_p260028</name>
</gene>
<dbReference type="AlphaFoldDB" id="A0A9P1NQE1"/>
<evidence type="ECO:0000313" key="1">
    <source>
        <dbReference type="EMBL" id="CCD01801.1"/>
    </source>
</evidence>
<geneLocation type="plasmid" evidence="1 2">
    <name>AZOBR_p2</name>
</geneLocation>
<reference evidence="1 2" key="1">
    <citation type="journal article" date="2011" name="PLoS Genet.">
        <title>Azospirillum genomes reveal transition of bacteria from aquatic to terrestrial environments.</title>
        <authorList>
            <person name="Wisniewski-Dye F."/>
            <person name="Borziak K."/>
            <person name="Khalsa-Moyers G."/>
            <person name="Alexandre G."/>
            <person name="Sukharnikov L.O."/>
            <person name="Wuichet K."/>
            <person name="Hurst G.B."/>
            <person name="McDonald W.H."/>
            <person name="Robertson J.S."/>
            <person name="Barbe V."/>
            <person name="Calteau A."/>
            <person name="Rouy Z."/>
            <person name="Mangenot S."/>
            <person name="Prigent-Combaret C."/>
            <person name="Normand P."/>
            <person name="Boyer M."/>
            <person name="Siguier P."/>
            <person name="Dessaux Y."/>
            <person name="Elmerich C."/>
            <person name="Condemine G."/>
            <person name="Krishnen G."/>
            <person name="Kennedy I."/>
            <person name="Paterson A.H."/>
            <person name="Gonzalez V."/>
            <person name="Mavingui P."/>
            <person name="Zhulin I.B."/>
        </authorList>
    </citation>
    <scope>NUCLEOTIDE SEQUENCE [LARGE SCALE GENOMIC DNA]</scope>
    <source>
        <strain evidence="1 2">Sp245</strain>
    </source>
</reference>
<accession>A0A9P1NQE1</accession>
<dbReference type="EMBL" id="HE577329">
    <property type="protein sequence ID" value="CCD01801.1"/>
    <property type="molecule type" value="Genomic_DNA"/>
</dbReference>